<dbReference type="EMBL" id="BA000045">
    <property type="protein sequence ID" value="BAC90771.1"/>
    <property type="molecule type" value="Genomic_DNA"/>
</dbReference>
<dbReference type="InterPro" id="IPR020806">
    <property type="entry name" value="PKS_PP-bd"/>
</dbReference>
<evidence type="ECO:0000256" key="2">
    <source>
        <dbReference type="ARBA" id="ARBA00022553"/>
    </source>
</evidence>
<dbReference type="InParanoid" id="Q7NCZ6"/>
<proteinExistence type="predicted"/>
<dbReference type="PROSITE" id="PS50075">
    <property type="entry name" value="CARRIER"/>
    <property type="match status" value="1"/>
</dbReference>
<feature type="domain" description="Carrier" evidence="3">
    <location>
        <begin position="14"/>
        <end position="91"/>
    </location>
</feature>
<dbReference type="SMART" id="SM00823">
    <property type="entry name" value="PKS_PP"/>
    <property type="match status" value="1"/>
</dbReference>
<dbReference type="InterPro" id="IPR009081">
    <property type="entry name" value="PP-bd_ACP"/>
</dbReference>
<dbReference type="GO" id="GO:0031177">
    <property type="term" value="F:phosphopantetheine binding"/>
    <property type="evidence" value="ECO:0007669"/>
    <property type="project" value="InterPro"/>
</dbReference>
<dbReference type="KEGG" id="gvi:gll2830"/>
<reference evidence="4 5" key="1">
    <citation type="journal article" date="2003" name="DNA Res.">
        <title>Complete genome structure of Gloeobacter violaceus PCC 7421, a cyanobacterium that lacks thylakoids.</title>
        <authorList>
            <person name="Nakamura Y."/>
            <person name="Kaneko T."/>
            <person name="Sato S."/>
            <person name="Mimuro M."/>
            <person name="Miyashita H."/>
            <person name="Tsuchiya T."/>
            <person name="Sasamoto S."/>
            <person name="Watanabe A."/>
            <person name="Kawashima K."/>
            <person name="Kishida Y."/>
            <person name="Kiyokawa C."/>
            <person name="Kohara M."/>
            <person name="Matsumoto M."/>
            <person name="Matsuno A."/>
            <person name="Nakazaki N."/>
            <person name="Shimpo S."/>
            <person name="Takeuchi C."/>
            <person name="Yamada M."/>
            <person name="Tabata S."/>
        </authorList>
    </citation>
    <scope>NUCLEOTIDE SEQUENCE [LARGE SCALE GENOMIC DNA]</scope>
    <source>
        <strain evidence="5">ATCC 29082 / PCC 7421</strain>
    </source>
</reference>
<dbReference type="Pfam" id="PF00550">
    <property type="entry name" value="PP-binding"/>
    <property type="match status" value="1"/>
</dbReference>
<keyword evidence="1" id="KW-0596">Phosphopantetheine</keyword>
<dbReference type="InterPro" id="IPR036736">
    <property type="entry name" value="ACP-like_sf"/>
</dbReference>
<evidence type="ECO:0000259" key="3">
    <source>
        <dbReference type="PROSITE" id="PS50075"/>
    </source>
</evidence>
<evidence type="ECO:0000313" key="5">
    <source>
        <dbReference type="Proteomes" id="UP000000557"/>
    </source>
</evidence>
<dbReference type="PhylomeDB" id="Q7NCZ6"/>
<reference evidence="4 5" key="2">
    <citation type="journal article" date="2003" name="DNA Res.">
        <title>Complete genome structure of Gloeobacter violaceus PCC 7421, a cyanobacterium that lacks thylakoids (supplement).</title>
        <authorList>
            <person name="Nakamura Y."/>
            <person name="Kaneko T."/>
            <person name="Sato S."/>
            <person name="Mimuro M."/>
            <person name="Miyashita H."/>
            <person name="Tsuchiya T."/>
            <person name="Sasamoto S."/>
            <person name="Watanabe A."/>
            <person name="Kawashima K."/>
            <person name="Kishida Y."/>
            <person name="Kiyokawa C."/>
            <person name="Kohara M."/>
            <person name="Matsumoto M."/>
            <person name="Matsuno A."/>
            <person name="Nakazaki N."/>
            <person name="Shimpo S."/>
            <person name="Takeuchi C."/>
            <person name="Yamada M."/>
            <person name="Tabata S."/>
        </authorList>
    </citation>
    <scope>NUCLEOTIDE SEQUENCE [LARGE SCALE GENOMIC DNA]</scope>
    <source>
        <strain evidence="5">ATCC 29082 / PCC 7421</strain>
    </source>
</reference>
<keyword evidence="2" id="KW-0597">Phosphoprotein</keyword>
<accession>Q7NCZ6</accession>
<dbReference type="eggNOG" id="COG0236">
    <property type="taxonomic scope" value="Bacteria"/>
</dbReference>
<dbReference type="Proteomes" id="UP000000557">
    <property type="component" value="Chromosome"/>
</dbReference>
<sequence>MSPMSSQSSLKPIAGAALIQEWLKAKLSERLKISTEEIDPEETFSSHGLSSAQALILLAQLEEWLDLHLSPTLFWNHPTLVSFSHRIAEEAAGPAHPKPDQGEPRWKR</sequence>
<dbReference type="OrthoDB" id="425617at2"/>
<dbReference type="HOGENOM" id="CLU_157807_0_1_3"/>
<dbReference type="SUPFAM" id="SSF47336">
    <property type="entry name" value="ACP-like"/>
    <property type="match status" value="1"/>
</dbReference>
<evidence type="ECO:0000313" key="4">
    <source>
        <dbReference type="EMBL" id="BAC90771.1"/>
    </source>
</evidence>
<name>Q7NCZ6_GLOVI</name>
<organism evidence="4 5">
    <name type="scientific">Gloeobacter violaceus (strain ATCC 29082 / PCC 7421)</name>
    <dbReference type="NCBI Taxonomy" id="251221"/>
    <lineage>
        <taxon>Bacteria</taxon>
        <taxon>Bacillati</taxon>
        <taxon>Cyanobacteriota</taxon>
        <taxon>Cyanophyceae</taxon>
        <taxon>Gloeobacterales</taxon>
        <taxon>Gloeobacteraceae</taxon>
        <taxon>Gloeobacter</taxon>
    </lineage>
</organism>
<dbReference type="AlphaFoldDB" id="Q7NCZ6"/>
<keyword evidence="5" id="KW-1185">Reference proteome</keyword>
<evidence type="ECO:0000256" key="1">
    <source>
        <dbReference type="ARBA" id="ARBA00022450"/>
    </source>
</evidence>
<dbReference type="EnsemblBacteria" id="BAC90771">
    <property type="protein sequence ID" value="BAC90771"/>
    <property type="gene ID" value="BAC90771"/>
</dbReference>
<gene>
    <name evidence="4" type="ordered locus">gll2830</name>
</gene>
<dbReference type="SMART" id="SM01294">
    <property type="entry name" value="PKS_PP_betabranch"/>
    <property type="match status" value="1"/>
</dbReference>
<dbReference type="STRING" id="251221.gene:10760334"/>
<dbReference type="Gene3D" id="1.10.1200.10">
    <property type="entry name" value="ACP-like"/>
    <property type="match status" value="1"/>
</dbReference>
<protein>
    <submittedName>
        <fullName evidence="4">Gll2830 protein</fullName>
    </submittedName>
</protein>